<feature type="transmembrane region" description="Helical" evidence="1">
    <location>
        <begin position="50"/>
        <end position="71"/>
    </location>
</feature>
<proteinExistence type="predicted"/>
<name>A0A177E0I4_ALTAL</name>
<dbReference type="AlphaFoldDB" id="A0A177E0I4"/>
<organism evidence="2 3">
    <name type="scientific">Alternaria alternata</name>
    <name type="common">Alternaria rot fungus</name>
    <name type="synonym">Torula alternata</name>
    <dbReference type="NCBI Taxonomy" id="5599"/>
    <lineage>
        <taxon>Eukaryota</taxon>
        <taxon>Fungi</taxon>
        <taxon>Dikarya</taxon>
        <taxon>Ascomycota</taxon>
        <taxon>Pezizomycotina</taxon>
        <taxon>Dothideomycetes</taxon>
        <taxon>Pleosporomycetidae</taxon>
        <taxon>Pleosporales</taxon>
        <taxon>Pleosporineae</taxon>
        <taxon>Pleosporaceae</taxon>
        <taxon>Alternaria</taxon>
        <taxon>Alternaria sect. Alternaria</taxon>
        <taxon>Alternaria alternata complex</taxon>
    </lineage>
</organism>
<accession>A0A177E0I4</accession>
<sequence>MPYAVLWGSTQLTYLRQSPLATSYYSVPRNCQCAWHRPIRYAGRYDDGRMDAKLCIGGLIAIAVLIAYLTLRQTTMKNRRTVQVCAQEHIPERVYVMS</sequence>
<keyword evidence="1" id="KW-0812">Transmembrane</keyword>
<protein>
    <submittedName>
        <fullName evidence="2">Uncharacterized protein</fullName>
    </submittedName>
</protein>
<keyword evidence="3" id="KW-1185">Reference proteome</keyword>
<dbReference type="EMBL" id="KV441470">
    <property type="protein sequence ID" value="OAG25485.1"/>
    <property type="molecule type" value="Genomic_DNA"/>
</dbReference>
<keyword evidence="1" id="KW-1133">Transmembrane helix</keyword>
<dbReference type="RefSeq" id="XP_018390906.1">
    <property type="nucleotide sequence ID" value="XM_018531267.1"/>
</dbReference>
<reference evidence="2 3" key="1">
    <citation type="submission" date="2016-05" db="EMBL/GenBank/DDBJ databases">
        <title>Comparative analysis of secretome profiles of manganese(II)-oxidizing ascomycete fungi.</title>
        <authorList>
            <consortium name="DOE Joint Genome Institute"/>
            <person name="Zeiner C.A."/>
            <person name="Purvine S.O."/>
            <person name="Zink E.M."/>
            <person name="Wu S."/>
            <person name="Pasa-Tolic L."/>
            <person name="Chaput D.L."/>
            <person name="Haridas S."/>
            <person name="Grigoriev I.V."/>
            <person name="Santelli C.M."/>
            <person name="Hansel C.M."/>
        </authorList>
    </citation>
    <scope>NUCLEOTIDE SEQUENCE [LARGE SCALE GENOMIC DNA]</scope>
    <source>
        <strain evidence="2 3">SRC1lrK2f</strain>
    </source>
</reference>
<keyword evidence="1" id="KW-0472">Membrane</keyword>
<evidence type="ECO:0000313" key="2">
    <source>
        <dbReference type="EMBL" id="OAG25485.1"/>
    </source>
</evidence>
<dbReference type="KEGG" id="aalt:CC77DRAFT_330657"/>
<evidence type="ECO:0000313" key="3">
    <source>
        <dbReference type="Proteomes" id="UP000077248"/>
    </source>
</evidence>
<dbReference type="GeneID" id="29116861"/>
<dbReference type="VEuPathDB" id="FungiDB:CC77DRAFT_330657"/>
<dbReference type="Proteomes" id="UP000077248">
    <property type="component" value="Unassembled WGS sequence"/>
</dbReference>
<evidence type="ECO:0000256" key="1">
    <source>
        <dbReference type="SAM" id="Phobius"/>
    </source>
</evidence>
<gene>
    <name evidence="2" type="ORF">CC77DRAFT_330657</name>
</gene>